<dbReference type="RefSeq" id="WP_210809456.1">
    <property type="nucleotide sequence ID" value="NZ_JAGQDG010000004.1"/>
</dbReference>
<name>A0ABS5DYB5_9BURK</name>
<dbReference type="PANTHER" id="PTHR30203:SF24">
    <property type="entry name" value="BLR4935 PROTEIN"/>
    <property type="match status" value="1"/>
</dbReference>
<dbReference type="PANTHER" id="PTHR30203">
    <property type="entry name" value="OUTER MEMBRANE CATION EFFLUX PROTEIN"/>
    <property type="match status" value="1"/>
</dbReference>
<keyword evidence="6" id="KW-1185">Reference proteome</keyword>
<feature type="signal peptide" evidence="4">
    <location>
        <begin position="1"/>
        <end position="21"/>
    </location>
</feature>
<keyword evidence="4" id="KW-0732">Signal</keyword>
<dbReference type="Proteomes" id="UP000672097">
    <property type="component" value="Unassembled WGS sequence"/>
</dbReference>
<comment type="caution">
    <text evidence="5">The sequence shown here is derived from an EMBL/GenBank/DDBJ whole genome shotgun (WGS) entry which is preliminary data.</text>
</comment>
<proteinExistence type="inferred from homology"/>
<evidence type="ECO:0000256" key="2">
    <source>
        <dbReference type="SAM" id="Coils"/>
    </source>
</evidence>
<feature type="chain" id="PRO_5045992890" evidence="4">
    <location>
        <begin position="22"/>
        <end position="449"/>
    </location>
</feature>
<keyword evidence="2" id="KW-0175">Coiled coil</keyword>
<sequence length="449" mass="48532">MKTFALTTLALLLAACSSAPLKPPHAPPEPAPWKAVPADAAASGASAAPDAWALWADPALRSLQAQAVARNRDVSQALLRVQKAQLAWQASQQDQEPRPSLSLQTSASRPLEAGRLSRSMSLSAGLSYEADLWGRLSAATQAQAAQLEAQHTDVLAAQGLIRSQVAESFWTLAALAQEAPLIEAQRQGAAEILALTRLRVQEGKLLPIEVDKAAIALQALQVRQVQQGRDRLLQQLSLETLLDDSSLVLPATLQMPSTTLPALALGSPGEVLSRRPDVQRARWGVDVALAQQRVAQAARYPQLSFSLGVSTGGSEWRDWLDKPLANLAANLVVPLVDWRRLELQQAQAHTDVEAAALSLRDALHKAQVEIEQVAAERQALAAEAQAQAARLAEAQRTERLAQLRYEVGSIAKLDWLQVRNARLAAEQEAVQMRLRQALNQARLIKVLAL</sequence>
<dbReference type="Gene3D" id="2.20.200.10">
    <property type="entry name" value="Outer membrane efflux proteins (OEP)"/>
    <property type="match status" value="1"/>
</dbReference>
<dbReference type="SUPFAM" id="SSF56954">
    <property type="entry name" value="Outer membrane efflux proteins (OEP)"/>
    <property type="match status" value="1"/>
</dbReference>
<dbReference type="InterPro" id="IPR003423">
    <property type="entry name" value="OMP_efflux"/>
</dbReference>
<protein>
    <submittedName>
        <fullName evidence="5">TolC family protein</fullName>
    </submittedName>
</protein>
<feature type="coiled-coil region" evidence="2">
    <location>
        <begin position="356"/>
        <end position="440"/>
    </location>
</feature>
<evidence type="ECO:0000256" key="3">
    <source>
        <dbReference type="SAM" id="MobiDB-lite"/>
    </source>
</evidence>
<evidence type="ECO:0000256" key="4">
    <source>
        <dbReference type="SAM" id="SignalP"/>
    </source>
</evidence>
<dbReference type="Gene3D" id="1.20.1600.10">
    <property type="entry name" value="Outer membrane efflux proteins (OEP)"/>
    <property type="match status" value="1"/>
</dbReference>
<evidence type="ECO:0000313" key="6">
    <source>
        <dbReference type="Proteomes" id="UP000672097"/>
    </source>
</evidence>
<gene>
    <name evidence="5" type="ORF">KAK11_12470</name>
</gene>
<evidence type="ECO:0000313" key="5">
    <source>
        <dbReference type="EMBL" id="MBQ0936145.1"/>
    </source>
</evidence>
<dbReference type="EMBL" id="JAGQDG010000004">
    <property type="protein sequence ID" value="MBQ0936145.1"/>
    <property type="molecule type" value="Genomic_DNA"/>
</dbReference>
<organism evidence="5 6">
    <name type="scientific">Ideonella paludis</name>
    <dbReference type="NCBI Taxonomy" id="1233411"/>
    <lineage>
        <taxon>Bacteria</taxon>
        <taxon>Pseudomonadati</taxon>
        <taxon>Pseudomonadota</taxon>
        <taxon>Betaproteobacteria</taxon>
        <taxon>Burkholderiales</taxon>
        <taxon>Sphaerotilaceae</taxon>
        <taxon>Ideonella</taxon>
    </lineage>
</organism>
<comment type="similarity">
    <text evidence="1">Belongs to the outer membrane factor (OMF) (TC 1.B.17) family.</text>
</comment>
<dbReference type="InterPro" id="IPR010131">
    <property type="entry name" value="MdtP/NodT-like"/>
</dbReference>
<evidence type="ECO:0000256" key="1">
    <source>
        <dbReference type="ARBA" id="ARBA00007613"/>
    </source>
</evidence>
<dbReference type="PROSITE" id="PS51257">
    <property type="entry name" value="PROKAR_LIPOPROTEIN"/>
    <property type="match status" value="1"/>
</dbReference>
<accession>A0ABS5DYB5</accession>
<feature type="region of interest" description="Disordered" evidence="3">
    <location>
        <begin position="90"/>
        <end position="109"/>
    </location>
</feature>
<dbReference type="Pfam" id="PF02321">
    <property type="entry name" value="OEP"/>
    <property type="match status" value="2"/>
</dbReference>
<reference evidence="5 6" key="1">
    <citation type="submission" date="2021-04" db="EMBL/GenBank/DDBJ databases">
        <title>The genome sequence of type strain Ideonella paludis KCTC 32238.</title>
        <authorList>
            <person name="Liu Y."/>
        </authorList>
    </citation>
    <scope>NUCLEOTIDE SEQUENCE [LARGE SCALE GENOMIC DNA]</scope>
    <source>
        <strain evidence="5 6">KCTC 32238</strain>
    </source>
</reference>